<accession>A0A151B2D8</accession>
<gene>
    <name evidence="1" type="ORF">CLTEP_19810</name>
</gene>
<dbReference type="Proteomes" id="UP000075531">
    <property type="component" value="Unassembled WGS sequence"/>
</dbReference>
<dbReference type="STRING" id="1121338.CLTEP_19810"/>
<name>A0A151B2D8_9CLOT</name>
<dbReference type="PATRIC" id="fig|1121338.3.peg.2060"/>
<sequence length="490" mass="57804">MAIANLIFYRTGEIIRDLGLIYFSSILEEMNINSNMKVCLENNYLEVKDFNKDEFLNYLLKEKIFRVFVDGIKEELKKKKYDIEFLEGIKNDNFLSKINEIDILSEKMKESIEKKFNSKYFPYIRNSAKYGYNSKGEINFHKNIKKLIYIVQELNSKDDEEQKNILKEYEALEKKCIVCHTYLTTKYDITHKDEKKLRKSSKYNYLFMGSEKNTFTNYAAENPSVCFICEFFNLMFLLYLSIERPTILAYTDDLGSMKFINYKLMLKSREFNEKGFYKKLSKFKNTRVRIYDISTDVNKGVLINLNSILEFRAILKMIKLSDVIDKYNFSKDTYVKIALGKKIIKNNNYAALKSFLLNELIVINDKDGKRSLDTWKTVNNIKNYLEIICELRKEDLEVEDKNFEKLGIILGAKIKKSENKRAIAFKVIEMLKSDNRQGLFQNILHLITVNQTSIPDNFADVIIYGDEDELHYCIGKFLEKFLSSNKEEDE</sequence>
<evidence type="ECO:0000313" key="2">
    <source>
        <dbReference type="Proteomes" id="UP000075531"/>
    </source>
</evidence>
<dbReference type="EMBL" id="LTBA01000026">
    <property type="protein sequence ID" value="KYH34081.1"/>
    <property type="molecule type" value="Genomic_DNA"/>
</dbReference>
<comment type="caution">
    <text evidence="1">The sequence shown here is derived from an EMBL/GenBank/DDBJ whole genome shotgun (WGS) entry which is preliminary data.</text>
</comment>
<evidence type="ECO:0000313" key="1">
    <source>
        <dbReference type="EMBL" id="KYH34081.1"/>
    </source>
</evidence>
<reference evidence="1 2" key="1">
    <citation type="submission" date="2016-02" db="EMBL/GenBank/DDBJ databases">
        <title>Genome sequence of Clostridium tepidiprofundi DSM 19306.</title>
        <authorList>
            <person name="Poehlein A."/>
            <person name="Daniel R."/>
        </authorList>
    </citation>
    <scope>NUCLEOTIDE SEQUENCE [LARGE SCALE GENOMIC DNA]</scope>
    <source>
        <strain evidence="1 2">DSM 19306</strain>
    </source>
</reference>
<dbReference type="OrthoDB" id="1747369at2"/>
<evidence type="ECO:0008006" key="3">
    <source>
        <dbReference type="Google" id="ProtNLM"/>
    </source>
</evidence>
<protein>
    <recommendedName>
        <fullName evidence="3">CRISPR-associated protein</fullName>
    </recommendedName>
</protein>
<keyword evidence="2" id="KW-1185">Reference proteome</keyword>
<dbReference type="RefSeq" id="WP_066826187.1">
    <property type="nucleotide sequence ID" value="NZ_LTBA01000026.1"/>
</dbReference>
<proteinExistence type="predicted"/>
<dbReference type="AlphaFoldDB" id="A0A151B2D8"/>
<organism evidence="1 2">
    <name type="scientific">Clostridium tepidiprofundi DSM 19306</name>
    <dbReference type="NCBI Taxonomy" id="1121338"/>
    <lineage>
        <taxon>Bacteria</taxon>
        <taxon>Bacillati</taxon>
        <taxon>Bacillota</taxon>
        <taxon>Clostridia</taxon>
        <taxon>Eubacteriales</taxon>
        <taxon>Clostridiaceae</taxon>
        <taxon>Clostridium</taxon>
    </lineage>
</organism>